<sequence length="321" mass="36175">SNDAMQDGNSARELLRASATDADAVRQAGFENDPYLSAFGVKIEQRLETTEARVMDPPDVQYANVSERPSGGQWNLRDKRFVEGATLRNWGVVINANVGERDVQGFVRSMVDMINKCELTVEDGNPFITHQDQDRGAQVEELMKIDTLLGIPSQCIVSKNVRSAKPPYCTNVCLKFNMKLGGNNWVLCEPLPLSTSGKPEYVICYRDGVSKGRFYETLQVSLRKAFKMTSEDYNRPVTFIIVNKRHHMRAFPVNQRDGDRKGNVMPGTVIDTGIVDSHRYDFFLYDHSGIQGTSVPCHYTVLHDENKMSAEDVQRLTYHIG</sequence>
<dbReference type="Gene3D" id="3.30.420.10">
    <property type="entry name" value="Ribonuclease H-like superfamily/Ribonuclease H"/>
    <property type="match status" value="1"/>
</dbReference>
<dbReference type="SUPFAM" id="SSF53098">
    <property type="entry name" value="Ribonuclease H-like"/>
    <property type="match status" value="1"/>
</dbReference>
<dbReference type="InterPro" id="IPR012337">
    <property type="entry name" value="RNaseH-like_sf"/>
</dbReference>
<dbReference type="Proteomes" id="UP000284657">
    <property type="component" value="Unassembled WGS sequence"/>
</dbReference>
<organism evidence="2 3">
    <name type="scientific">Phytophthora kernoviae</name>
    <dbReference type="NCBI Taxonomy" id="325452"/>
    <lineage>
        <taxon>Eukaryota</taxon>
        <taxon>Sar</taxon>
        <taxon>Stramenopiles</taxon>
        <taxon>Oomycota</taxon>
        <taxon>Peronosporomycetes</taxon>
        <taxon>Peronosporales</taxon>
        <taxon>Peronosporaceae</taxon>
        <taxon>Phytophthora</taxon>
    </lineage>
</organism>
<dbReference type="InterPro" id="IPR003165">
    <property type="entry name" value="Piwi"/>
</dbReference>
<dbReference type="PROSITE" id="PS50822">
    <property type="entry name" value="PIWI"/>
    <property type="match status" value="2"/>
</dbReference>
<feature type="non-terminal residue" evidence="2">
    <location>
        <position position="1"/>
    </location>
</feature>
<dbReference type="Pfam" id="PF16488">
    <property type="entry name" value="ArgoL2"/>
    <property type="match status" value="1"/>
</dbReference>
<dbReference type="EMBL" id="MBAD02001494">
    <property type="protein sequence ID" value="RLN54199.1"/>
    <property type="molecule type" value="Genomic_DNA"/>
</dbReference>
<feature type="domain" description="Piwi" evidence="1">
    <location>
        <begin position="198"/>
        <end position="321"/>
    </location>
</feature>
<dbReference type="SMART" id="SM00950">
    <property type="entry name" value="Piwi"/>
    <property type="match status" value="1"/>
</dbReference>
<dbReference type="GO" id="GO:0003676">
    <property type="term" value="F:nucleic acid binding"/>
    <property type="evidence" value="ECO:0007669"/>
    <property type="project" value="InterPro"/>
</dbReference>
<dbReference type="Pfam" id="PF16487">
    <property type="entry name" value="ArgoMid"/>
    <property type="match status" value="1"/>
</dbReference>
<evidence type="ECO:0000259" key="1">
    <source>
        <dbReference type="PROSITE" id="PS50822"/>
    </source>
</evidence>
<dbReference type="AlphaFoldDB" id="A0A421FXA9"/>
<evidence type="ECO:0000313" key="3">
    <source>
        <dbReference type="Proteomes" id="UP000284657"/>
    </source>
</evidence>
<proteinExistence type="predicted"/>
<reference evidence="2 3" key="1">
    <citation type="submission" date="2018-07" db="EMBL/GenBank/DDBJ databases">
        <title>Genome sequencing of oomycete isolates from Chile give support for New Zealand origin for Phytophthora kernoviae and make available the first Nothophytophthora sp. genome.</title>
        <authorList>
            <person name="Studholme D.J."/>
            <person name="Sanfuentes E."/>
            <person name="Panda P."/>
            <person name="Hill R."/>
            <person name="Sambles C."/>
            <person name="Grant M."/>
            <person name="Williams N.M."/>
            <person name="Mcdougal R.L."/>
        </authorList>
    </citation>
    <scope>NUCLEOTIDE SEQUENCE [LARGE SCALE GENOMIC DNA]</scope>
    <source>
        <strain evidence="2">Chile7</strain>
    </source>
</reference>
<comment type="caution">
    <text evidence="2">The sequence shown here is derived from an EMBL/GenBank/DDBJ whole genome shotgun (WGS) entry which is preliminary data.</text>
</comment>
<dbReference type="PANTHER" id="PTHR22891">
    <property type="entry name" value="EUKARYOTIC TRANSLATION INITIATION FACTOR 2C"/>
    <property type="match status" value="1"/>
</dbReference>
<gene>
    <name evidence="2" type="ORF">BBJ29_008131</name>
</gene>
<dbReference type="InterPro" id="IPR032472">
    <property type="entry name" value="ArgoL2"/>
</dbReference>
<evidence type="ECO:0000313" key="2">
    <source>
        <dbReference type="EMBL" id="RLN54199.1"/>
    </source>
</evidence>
<protein>
    <recommendedName>
        <fullName evidence="1">Piwi domain-containing protein</fullName>
    </recommendedName>
</protein>
<dbReference type="Gene3D" id="3.40.50.2300">
    <property type="match status" value="2"/>
</dbReference>
<accession>A0A421FXA9</accession>
<dbReference type="InterPro" id="IPR032473">
    <property type="entry name" value="Argonaute_Mid_dom"/>
</dbReference>
<feature type="domain" description="Piwi" evidence="1">
    <location>
        <begin position="149"/>
        <end position="187"/>
    </location>
</feature>
<dbReference type="Pfam" id="PF02171">
    <property type="entry name" value="Piwi"/>
    <property type="match status" value="2"/>
</dbReference>
<dbReference type="InterPro" id="IPR036397">
    <property type="entry name" value="RNaseH_sf"/>
</dbReference>
<name>A0A421FXA9_9STRA</name>